<dbReference type="OrthoDB" id="9767366at2"/>
<evidence type="ECO:0000259" key="1">
    <source>
        <dbReference type="Pfam" id="PF07969"/>
    </source>
</evidence>
<dbReference type="CDD" id="cd01300">
    <property type="entry name" value="YtcJ_like"/>
    <property type="match status" value="1"/>
</dbReference>
<evidence type="ECO:0000313" key="3">
    <source>
        <dbReference type="Proteomes" id="UP000274033"/>
    </source>
</evidence>
<feature type="domain" description="Amidohydrolase 3" evidence="1">
    <location>
        <begin position="52"/>
        <end position="530"/>
    </location>
</feature>
<dbReference type="EMBL" id="RRCT01000028">
    <property type="protein sequence ID" value="RQW72307.1"/>
    <property type="molecule type" value="Genomic_DNA"/>
</dbReference>
<comment type="caution">
    <text evidence="2">The sequence shown here is derived from an EMBL/GenBank/DDBJ whole genome shotgun (WGS) entry which is preliminary data.</text>
</comment>
<evidence type="ECO:0000313" key="2">
    <source>
        <dbReference type="EMBL" id="RQW72307.1"/>
    </source>
</evidence>
<dbReference type="AlphaFoldDB" id="A0A3N9U6T5"/>
<keyword evidence="2" id="KW-0378">Hydrolase</keyword>
<dbReference type="PANTHER" id="PTHR22642:SF2">
    <property type="entry name" value="PROTEIN LONG AFTER FAR-RED 3"/>
    <property type="match status" value="1"/>
</dbReference>
<dbReference type="InterPro" id="IPR033932">
    <property type="entry name" value="YtcJ-like"/>
</dbReference>
<dbReference type="InterPro" id="IPR011059">
    <property type="entry name" value="Metal-dep_hydrolase_composite"/>
</dbReference>
<dbReference type="Gene3D" id="2.30.40.10">
    <property type="entry name" value="Urease, subunit C, domain 1"/>
    <property type="match status" value="1"/>
</dbReference>
<dbReference type="PANTHER" id="PTHR22642">
    <property type="entry name" value="IMIDAZOLONEPROPIONASE"/>
    <property type="match status" value="1"/>
</dbReference>
<dbReference type="Proteomes" id="UP000274033">
    <property type="component" value="Unassembled WGS sequence"/>
</dbReference>
<dbReference type="RefSeq" id="WP_124766790.1">
    <property type="nucleotide sequence ID" value="NZ_JAFBDY010000029.1"/>
</dbReference>
<dbReference type="Pfam" id="PF07969">
    <property type="entry name" value="Amidohydro_3"/>
    <property type="match status" value="1"/>
</dbReference>
<organism evidence="2 3">
    <name type="scientific">Lysinibacillus composti</name>
    <dbReference type="NCBI Taxonomy" id="720633"/>
    <lineage>
        <taxon>Bacteria</taxon>
        <taxon>Bacillati</taxon>
        <taxon>Bacillota</taxon>
        <taxon>Bacilli</taxon>
        <taxon>Bacillales</taxon>
        <taxon>Bacillaceae</taxon>
        <taxon>Lysinibacillus</taxon>
    </lineage>
</organism>
<reference evidence="2 3" key="1">
    <citation type="journal article" date="2013" name="J. Microbiol.">
        <title>Lysinibacillus chungkukjangi sp. nov., isolated from Chungkukjang, Korean fermented soybean food.</title>
        <authorList>
            <person name="Kim S.J."/>
            <person name="Jang Y.H."/>
            <person name="Hamada M."/>
            <person name="Ahn J.H."/>
            <person name="Weon H.Y."/>
            <person name="Suzuki K."/>
            <person name="Whang K.S."/>
            <person name="Kwon S.W."/>
        </authorList>
    </citation>
    <scope>NUCLEOTIDE SEQUENCE [LARGE SCALE GENOMIC DNA]</scope>
    <source>
        <strain evidence="2 3">MCCC 1A12701</strain>
    </source>
</reference>
<dbReference type="SUPFAM" id="SSF51338">
    <property type="entry name" value="Composite domain of metallo-dependent hydrolases"/>
    <property type="match status" value="1"/>
</dbReference>
<dbReference type="InterPro" id="IPR013108">
    <property type="entry name" value="Amidohydro_3"/>
</dbReference>
<accession>A0A3N9U6T5</accession>
<name>A0A3N9U6T5_9BACI</name>
<proteinExistence type="predicted"/>
<dbReference type="SUPFAM" id="SSF51556">
    <property type="entry name" value="Metallo-dependent hydrolases"/>
    <property type="match status" value="1"/>
</dbReference>
<dbReference type="Gene3D" id="3.10.310.70">
    <property type="match status" value="1"/>
</dbReference>
<dbReference type="Gene3D" id="3.20.20.140">
    <property type="entry name" value="Metal-dependent hydrolases"/>
    <property type="match status" value="1"/>
</dbReference>
<dbReference type="GO" id="GO:0016810">
    <property type="term" value="F:hydrolase activity, acting on carbon-nitrogen (but not peptide) bonds"/>
    <property type="evidence" value="ECO:0007669"/>
    <property type="project" value="InterPro"/>
</dbReference>
<protein>
    <submittedName>
        <fullName evidence="2">Amidohydrolase</fullName>
    </submittedName>
</protein>
<dbReference type="InterPro" id="IPR032466">
    <property type="entry name" value="Metal_Hydrolase"/>
</dbReference>
<sequence length="546" mass="60277">MVADYVFYNGEVITVDANNSIVDSVAIKENRILAVGEFESLQQFIGEETKQIDLDGRSLLPGFNDAHLHLVYYGVNQLAISCKSPEQTSVETLLNALKEKAKVTPPGRWIRAWGFNENTVTEQRYPTLEELNAVSIEHPILISRTCGHISILNQTALNLANIDEHTPDPQGGVIEKDSNGKLTGRLIEAASMQIAEIATYSEDELKEGIKIANEHFLKTGITSVGEAGTFGSESFRTLQLAIQQGLLQIRVYALLGSLTDSKDFSEKIIASGVVTGTGNEWFRLGPVKLFTDGSSTGPTIATREGYTSDPENHGILYYSEEEIYNVLGVAHKLGYQITVHAQGDKAIEMYLNVVERALKEHPRDNHRHRIEHAGISTPDIQDRIKELGMVPIPNPPFHYEFGESYIRNYGERVNYMYPARDFIDKGIIAAAGSDSPVTDYPPLLGIHTAVNRKSKNGVDIGAEQAVEVLEAIKMYTWNGAYASFEEEIKGSIEPGKLADIIILNGSILKEDKTRIKDLQIDATIVDGKIAFERNTNTIGGVVHEVH</sequence>
<gene>
    <name evidence="2" type="ORF">EBB45_18315</name>
</gene>
<keyword evidence="3" id="KW-1185">Reference proteome</keyword>